<dbReference type="InParanoid" id="A0A6P7F315"/>
<evidence type="ECO:0000256" key="5">
    <source>
        <dbReference type="ARBA" id="ARBA00022927"/>
    </source>
</evidence>
<keyword evidence="4" id="KW-0813">Transport</keyword>
<dbReference type="KEGG" id="dvv:114325403"/>
<dbReference type="PANTHER" id="PTHR31658">
    <property type="entry name" value="CONSERVED OLIGOMERIC GOLGI COMPLEX SUBUNIT 1"/>
    <property type="match status" value="1"/>
</dbReference>
<name>A0A6P7F315_DIAVI</name>
<keyword evidence="5" id="KW-0653">Protein transport</keyword>
<evidence type="ECO:0000256" key="3">
    <source>
        <dbReference type="ARBA" id="ARBA00020978"/>
    </source>
</evidence>
<comment type="similarity">
    <text evidence="2">Belongs to the COG1 family.</text>
</comment>
<evidence type="ECO:0000256" key="1">
    <source>
        <dbReference type="ARBA" id="ARBA00004395"/>
    </source>
</evidence>
<comment type="subcellular location">
    <subcellularLocation>
        <location evidence="1">Golgi apparatus membrane</location>
        <topology evidence="1">Peripheral membrane protein</topology>
    </subcellularLocation>
</comment>
<evidence type="ECO:0000256" key="6">
    <source>
        <dbReference type="ARBA" id="ARBA00023034"/>
    </source>
</evidence>
<dbReference type="InterPro" id="IPR033370">
    <property type="entry name" value="COG1"/>
</dbReference>
<evidence type="ECO:0000256" key="8">
    <source>
        <dbReference type="SAM" id="MobiDB-lite"/>
    </source>
</evidence>
<dbReference type="FunCoup" id="A0A6P7F315">
    <property type="interactions" value="1294"/>
</dbReference>
<dbReference type="GO" id="GO:0006891">
    <property type="term" value="P:intra-Golgi vesicle-mediated transport"/>
    <property type="evidence" value="ECO:0007669"/>
    <property type="project" value="InterPro"/>
</dbReference>
<accession>A0A6P7F315</accession>
<organism evidence="9">
    <name type="scientific">Diabrotica virgifera virgifera</name>
    <name type="common">western corn rootworm</name>
    <dbReference type="NCBI Taxonomy" id="50390"/>
    <lineage>
        <taxon>Eukaryota</taxon>
        <taxon>Metazoa</taxon>
        <taxon>Ecdysozoa</taxon>
        <taxon>Arthropoda</taxon>
        <taxon>Hexapoda</taxon>
        <taxon>Insecta</taxon>
        <taxon>Pterygota</taxon>
        <taxon>Neoptera</taxon>
        <taxon>Endopterygota</taxon>
        <taxon>Coleoptera</taxon>
        <taxon>Polyphaga</taxon>
        <taxon>Cucujiformia</taxon>
        <taxon>Chrysomeloidea</taxon>
        <taxon>Chrysomelidae</taxon>
        <taxon>Galerucinae</taxon>
        <taxon>Diabroticina</taxon>
        <taxon>Diabroticites</taxon>
        <taxon>Diabrotica</taxon>
    </lineage>
</organism>
<dbReference type="OrthoDB" id="46189at2759"/>
<dbReference type="Pfam" id="PF08700">
    <property type="entry name" value="VPS51_Exo84_N"/>
    <property type="match status" value="1"/>
</dbReference>
<evidence type="ECO:0000256" key="2">
    <source>
        <dbReference type="ARBA" id="ARBA00006653"/>
    </source>
</evidence>
<sequence length="875" mass="100116">MTESKSDILDLDTETLFKEHNIDKIIEIKKTLDAEIERKRKDLRSMIGDRYKDILVASDAITCMKDISQNIVDSLTRITGTCENLLSSINNIDTGPNYAVNSKVLEEQAIVSQIKLAIFMNEQIWIALDEENNLKAAQYYLLAQHIHTGLSLSKKVFIDRVPLLVQVKTNLSVLRSKILQKIIEKLEYVETSAQETSQNLNAFLLLENQGCNDLISIFIEHRRTALNTVINSQYSSVRAQICSMVKCLITTVHLLHDCFLSVKNGCKGLIWQQLQDIMSPSAPPTLSKLDLPFTHQDDYIPDVISKFRPAGKFLNQAENYVQNTEGIIKNWLDSTRTVVRAGLKKAIELVPNMKGLHLVREESLKIQPPDNWDQICKDSHLPENFDVWYFFFQDVITERCRSLICRKVSSNLTVIQDHVRQILDSASASEKSETDLTWYIWAEDMDDVSKNERTHLGLSMKARGYSQNIASLCSRLDKTYLELLEDASQYLYAKEYNDNINFTVVVKDFKFKRKFVDKNEIENHLQAECIKTCLELSNYCNNLLTTQTSNFITKSTILARFMQAITLLCPHLHRCCIFNISNDDWIRVCDSFNTTSQNLWTNWTNSVLEATEKHCEELNNICPERMLKILSRWDEIEIQEQTDEKVFVSHIQVPLKPSLILNEIFNQLNNTIGLKIPHTVPKSIHSQFIEKNIMIILKHYKRISAEEKLNQKQALQFLFDVKFLTTLCIPGENIQLLSYSQEICDTLKSRIDPFDLDVFYSYLQNNVKKAVIQSQLIAGCLLSSSNQLANLGVSDKLKQGIQNPNLLALSAPSMSTWFPLLPVSVPSQKLPGTTTKNDEETTRKSSKVPSNKFQDPASFMRQSASLFGGLTSDWF</sequence>
<reference evidence="9" key="1">
    <citation type="submission" date="2025-08" db="UniProtKB">
        <authorList>
            <consortium name="RefSeq"/>
        </authorList>
    </citation>
    <scope>IDENTIFICATION</scope>
    <source>
        <tissue evidence="9">Whole insect</tissue>
    </source>
</reference>
<dbReference type="RefSeq" id="XP_028129272.1">
    <property type="nucleotide sequence ID" value="XM_028273471.1"/>
</dbReference>
<keyword evidence="7" id="KW-0472">Membrane</keyword>
<evidence type="ECO:0000313" key="9">
    <source>
        <dbReference type="RefSeq" id="XP_028129272.1"/>
    </source>
</evidence>
<dbReference type="GO" id="GO:0017119">
    <property type="term" value="C:Golgi transport complex"/>
    <property type="evidence" value="ECO:0007669"/>
    <property type="project" value="InterPro"/>
</dbReference>
<evidence type="ECO:0000256" key="7">
    <source>
        <dbReference type="ARBA" id="ARBA00023136"/>
    </source>
</evidence>
<feature type="region of interest" description="Disordered" evidence="8">
    <location>
        <begin position="829"/>
        <end position="854"/>
    </location>
</feature>
<protein>
    <recommendedName>
        <fullName evidence="3">Conserved oligomeric Golgi complex subunit 1</fullName>
    </recommendedName>
</protein>
<proteinExistence type="inferred from homology"/>
<keyword evidence="6" id="KW-0333">Golgi apparatus</keyword>
<dbReference type="PANTHER" id="PTHR31658:SF0">
    <property type="entry name" value="CONSERVED OLIGOMERIC GOLGI COMPLEX SUBUNIT 1"/>
    <property type="match status" value="1"/>
</dbReference>
<dbReference type="AlphaFoldDB" id="A0A6P7F315"/>
<dbReference type="GO" id="GO:0000139">
    <property type="term" value="C:Golgi membrane"/>
    <property type="evidence" value="ECO:0007669"/>
    <property type="project" value="UniProtKB-SubCell"/>
</dbReference>
<gene>
    <name evidence="9" type="primary">LOC114325403</name>
</gene>
<evidence type="ECO:0000256" key="4">
    <source>
        <dbReference type="ARBA" id="ARBA00022448"/>
    </source>
</evidence>
<dbReference type="GO" id="GO:0015031">
    <property type="term" value="P:protein transport"/>
    <property type="evidence" value="ECO:0007669"/>
    <property type="project" value="UniProtKB-KW"/>
</dbReference>